<name>A0A8J2K7G0_9HEXA</name>
<dbReference type="InterPro" id="IPR019334">
    <property type="entry name" value="TMEM170A/B/YPR153W-like"/>
</dbReference>
<evidence type="ECO:0000256" key="4">
    <source>
        <dbReference type="ARBA" id="ARBA00022989"/>
    </source>
</evidence>
<evidence type="ECO:0000313" key="8">
    <source>
        <dbReference type="Proteomes" id="UP000708208"/>
    </source>
</evidence>
<keyword evidence="3 6" id="KW-0812">Transmembrane</keyword>
<evidence type="ECO:0008006" key="9">
    <source>
        <dbReference type="Google" id="ProtNLM"/>
    </source>
</evidence>
<dbReference type="Proteomes" id="UP000708208">
    <property type="component" value="Unassembled WGS sequence"/>
</dbReference>
<evidence type="ECO:0000256" key="2">
    <source>
        <dbReference type="ARBA" id="ARBA00006325"/>
    </source>
</evidence>
<organism evidence="7 8">
    <name type="scientific">Allacma fusca</name>
    <dbReference type="NCBI Taxonomy" id="39272"/>
    <lineage>
        <taxon>Eukaryota</taxon>
        <taxon>Metazoa</taxon>
        <taxon>Ecdysozoa</taxon>
        <taxon>Arthropoda</taxon>
        <taxon>Hexapoda</taxon>
        <taxon>Collembola</taxon>
        <taxon>Symphypleona</taxon>
        <taxon>Sminthuridae</taxon>
        <taxon>Allacma</taxon>
    </lineage>
</organism>
<dbReference type="PANTHER" id="PTHR22779:SF6">
    <property type="entry name" value="SD17342P"/>
    <property type="match status" value="1"/>
</dbReference>
<sequence length="134" mass="15161">MVKEEATMSAMSESLDSIANVLWLSPSKPLHTFVEMWYHIFLWAFFSSIFIHTIAALIAFATLRKHRIGRFFPILVFLMGIITPGTSGMVTSATIAFVYRASTLTLFPFYAFLYGTGQTLLFILFSFTRILATL</sequence>
<feature type="transmembrane region" description="Helical" evidence="6">
    <location>
        <begin position="36"/>
        <end position="63"/>
    </location>
</feature>
<feature type="transmembrane region" description="Helical" evidence="6">
    <location>
        <begin position="111"/>
        <end position="132"/>
    </location>
</feature>
<keyword evidence="5 6" id="KW-0472">Membrane</keyword>
<gene>
    <name evidence="7" type="ORF">AFUS01_LOCUS19147</name>
</gene>
<proteinExistence type="inferred from homology"/>
<dbReference type="GO" id="GO:0016020">
    <property type="term" value="C:membrane"/>
    <property type="evidence" value="ECO:0007669"/>
    <property type="project" value="UniProtKB-SubCell"/>
</dbReference>
<comment type="subcellular location">
    <subcellularLocation>
        <location evidence="1">Membrane</location>
        <topology evidence="1">Multi-pass membrane protein</topology>
    </subcellularLocation>
</comment>
<evidence type="ECO:0000256" key="1">
    <source>
        <dbReference type="ARBA" id="ARBA00004141"/>
    </source>
</evidence>
<comment type="caution">
    <text evidence="7">The sequence shown here is derived from an EMBL/GenBank/DDBJ whole genome shotgun (WGS) entry which is preliminary data.</text>
</comment>
<accession>A0A8J2K7G0</accession>
<dbReference type="EMBL" id="CAJVCH010195624">
    <property type="protein sequence ID" value="CAG7730507.1"/>
    <property type="molecule type" value="Genomic_DNA"/>
</dbReference>
<feature type="transmembrane region" description="Helical" evidence="6">
    <location>
        <begin position="75"/>
        <end position="99"/>
    </location>
</feature>
<evidence type="ECO:0000313" key="7">
    <source>
        <dbReference type="EMBL" id="CAG7730507.1"/>
    </source>
</evidence>
<comment type="similarity">
    <text evidence="2">Belongs to the TMEM170 family.</text>
</comment>
<keyword evidence="8" id="KW-1185">Reference proteome</keyword>
<dbReference type="AlphaFoldDB" id="A0A8J2K7G0"/>
<dbReference type="PANTHER" id="PTHR22779">
    <property type="entry name" value="SD17342P"/>
    <property type="match status" value="1"/>
</dbReference>
<evidence type="ECO:0000256" key="5">
    <source>
        <dbReference type="ARBA" id="ARBA00023136"/>
    </source>
</evidence>
<evidence type="ECO:0000256" key="3">
    <source>
        <dbReference type="ARBA" id="ARBA00022692"/>
    </source>
</evidence>
<dbReference type="OrthoDB" id="13807at2759"/>
<evidence type="ECO:0000256" key="6">
    <source>
        <dbReference type="SAM" id="Phobius"/>
    </source>
</evidence>
<keyword evidence="4 6" id="KW-1133">Transmembrane helix</keyword>
<reference evidence="7" key="1">
    <citation type="submission" date="2021-06" db="EMBL/GenBank/DDBJ databases">
        <authorList>
            <person name="Hodson N. C."/>
            <person name="Mongue J. A."/>
            <person name="Jaron S. K."/>
        </authorList>
    </citation>
    <scope>NUCLEOTIDE SEQUENCE</scope>
</reference>
<dbReference type="Pfam" id="PF10190">
    <property type="entry name" value="Tmemb_170"/>
    <property type="match status" value="1"/>
</dbReference>
<protein>
    <recommendedName>
        <fullName evidence="9">Transmembrane protein 170A</fullName>
    </recommendedName>
</protein>